<organism evidence="1 2">
    <name type="scientific">Paraclostridium bifermentans</name>
    <name type="common">Clostridium bifermentans</name>
    <dbReference type="NCBI Taxonomy" id="1490"/>
    <lineage>
        <taxon>Bacteria</taxon>
        <taxon>Bacillati</taxon>
        <taxon>Bacillota</taxon>
        <taxon>Clostridia</taxon>
        <taxon>Peptostreptococcales</taxon>
        <taxon>Peptostreptococcaceae</taxon>
        <taxon>Paraclostridium</taxon>
    </lineage>
</organism>
<proteinExistence type="predicted"/>
<protein>
    <submittedName>
        <fullName evidence="1">Uncharacterized protein</fullName>
    </submittedName>
</protein>
<name>A0A5P3X9A6_PARBF</name>
<evidence type="ECO:0000313" key="1">
    <source>
        <dbReference type="EMBL" id="QEZ67746.1"/>
    </source>
</evidence>
<evidence type="ECO:0000313" key="2">
    <source>
        <dbReference type="Proteomes" id="UP000326961"/>
    </source>
</evidence>
<dbReference type="EMBL" id="CP032452">
    <property type="protein sequence ID" value="QEZ67746.1"/>
    <property type="molecule type" value="Genomic_DNA"/>
</dbReference>
<gene>
    <name evidence="1" type="ORF">D4A35_01900</name>
</gene>
<dbReference type="RefSeq" id="WP_150885561.1">
    <property type="nucleotide sequence ID" value="NZ_CP032452.1"/>
</dbReference>
<dbReference type="Proteomes" id="UP000326961">
    <property type="component" value="Chromosome"/>
</dbReference>
<sequence>MNLQKIKESITSFSVQFNGEENRGISYILMLESNEMISNYFNIDKDTDLNNKELLEDLICADVKNNYLKEFVKKNYSTLSVLGFLNEDENKIMKELI</sequence>
<reference evidence="1 2" key="1">
    <citation type="submission" date="2018-09" db="EMBL/GenBank/DDBJ databases">
        <title>A clostridial neurotoxin that targets Anopheles mosquitoes.</title>
        <authorList>
            <person name="Contreras E."/>
            <person name="Masuyer G."/>
            <person name="Qureshi N."/>
            <person name="Chawla S."/>
            <person name="Lim H.L."/>
            <person name="Chen J."/>
            <person name="Stenmark P."/>
            <person name="Gill S."/>
        </authorList>
    </citation>
    <scope>NUCLEOTIDE SEQUENCE [LARGE SCALE GENOMIC DNA]</scope>
    <source>
        <strain evidence="1 2">Cbm</strain>
    </source>
</reference>
<dbReference type="AlphaFoldDB" id="A0A5P3X9A6"/>
<accession>A0A5P3X9A6</accession>